<evidence type="ECO:0000313" key="2">
    <source>
        <dbReference type="Proteomes" id="UP000499080"/>
    </source>
</evidence>
<comment type="caution">
    <text evidence="1">The sequence shown here is derived from an EMBL/GenBank/DDBJ whole genome shotgun (WGS) entry which is preliminary data.</text>
</comment>
<accession>A0A4Y2EC22</accession>
<keyword evidence="2" id="KW-1185">Reference proteome</keyword>
<organism evidence="1 2">
    <name type="scientific">Araneus ventricosus</name>
    <name type="common">Orbweaver spider</name>
    <name type="synonym">Epeira ventricosa</name>
    <dbReference type="NCBI Taxonomy" id="182803"/>
    <lineage>
        <taxon>Eukaryota</taxon>
        <taxon>Metazoa</taxon>
        <taxon>Ecdysozoa</taxon>
        <taxon>Arthropoda</taxon>
        <taxon>Chelicerata</taxon>
        <taxon>Arachnida</taxon>
        <taxon>Araneae</taxon>
        <taxon>Araneomorphae</taxon>
        <taxon>Entelegynae</taxon>
        <taxon>Araneoidea</taxon>
        <taxon>Araneidae</taxon>
        <taxon>Araneus</taxon>
    </lineage>
</organism>
<gene>
    <name evidence="1" type="ORF">AVEN_258666_1</name>
</gene>
<dbReference type="EMBL" id="BGPR01091951">
    <property type="protein sequence ID" value="GBM25395.1"/>
    <property type="molecule type" value="Genomic_DNA"/>
</dbReference>
<dbReference type="AlphaFoldDB" id="A0A4Y2EC22"/>
<protein>
    <submittedName>
        <fullName evidence="1">Uncharacterized protein</fullName>
    </submittedName>
</protein>
<dbReference type="Proteomes" id="UP000499080">
    <property type="component" value="Unassembled WGS sequence"/>
</dbReference>
<evidence type="ECO:0000313" key="1">
    <source>
        <dbReference type="EMBL" id="GBM25395.1"/>
    </source>
</evidence>
<sequence>MVTRLVSGERLLTFLMGGFLRPTWPTYAQFPSSFSDLVFCGEVRCSKFQTPSGFINFDFSLSTSDKLKSTNPQELPDKECSLEQLLQRLREVLSLVSPSAPRALSILDHIESTLLAKQLTSTAIFF</sequence>
<reference evidence="1 2" key="1">
    <citation type="journal article" date="2019" name="Sci. Rep.">
        <title>Orb-weaving spider Araneus ventricosus genome elucidates the spidroin gene catalogue.</title>
        <authorList>
            <person name="Kono N."/>
            <person name="Nakamura H."/>
            <person name="Ohtoshi R."/>
            <person name="Moran D.A.P."/>
            <person name="Shinohara A."/>
            <person name="Yoshida Y."/>
            <person name="Fujiwara M."/>
            <person name="Mori M."/>
            <person name="Tomita M."/>
            <person name="Arakawa K."/>
        </authorList>
    </citation>
    <scope>NUCLEOTIDE SEQUENCE [LARGE SCALE GENOMIC DNA]</scope>
</reference>
<proteinExistence type="predicted"/>
<name>A0A4Y2EC22_ARAVE</name>